<dbReference type="AlphaFoldDB" id="A0A2K0UKW9"/>
<sequence length="346" mass="40718">MACSFHRFPRLPLELRLQIWDAACLSYIFYDRHKPRMHYIDVEPSAESNTLLAYHRSTVNVAEGDDKSGCLIHALWTACSESREAVSRYWRNYPYGNLSLPPARLRMREHEGVWDAPVCPTKDIFCIKAKRWEWKAPDANEKPLWVAIQHLSPTGALNVYVKRVAFEFDPTWNIDLPGNYYDLASENSARGSFSRFFYSAFFKYATEPEVYLVEKSGQWTAYLPKDHFTEYSFCKDYNRLYALVQPYYRCFRCQDWHESDGAFANVRSFIDKLEQLCEVCEPDRPNAKNDHFVDWQCIRSDYKSSDCIRYIARLDKRIKHCVGPQVNIPFPLLRSTWDGIWDPVFV</sequence>
<dbReference type="Pfam" id="PF20150">
    <property type="entry name" value="2EXR"/>
    <property type="match status" value="1"/>
</dbReference>
<comment type="caution">
    <text evidence="2">The sequence shown here is derived from an EMBL/GenBank/DDBJ whole genome shotgun (WGS) entry which is preliminary data.</text>
</comment>
<accession>A0A2K0UKW9</accession>
<gene>
    <name evidence="2" type="ORF">FNYG_15085</name>
</gene>
<protein>
    <recommendedName>
        <fullName evidence="1">2EXR domain-containing protein</fullName>
    </recommendedName>
</protein>
<evidence type="ECO:0000313" key="2">
    <source>
        <dbReference type="EMBL" id="PNP58422.1"/>
    </source>
</evidence>
<dbReference type="InterPro" id="IPR045518">
    <property type="entry name" value="2EXR"/>
</dbReference>
<dbReference type="EMBL" id="MTQA01000463">
    <property type="protein sequence ID" value="PNP58422.1"/>
    <property type="molecule type" value="Genomic_DNA"/>
</dbReference>
<reference evidence="2 3" key="1">
    <citation type="submission" date="2017-06" db="EMBL/GenBank/DDBJ databases">
        <title>Genome of Fusarium nygamai isolate CS10214.</title>
        <authorList>
            <person name="Gardiner D.M."/>
            <person name="Obanor F."/>
            <person name="Kazan K."/>
        </authorList>
    </citation>
    <scope>NUCLEOTIDE SEQUENCE [LARGE SCALE GENOMIC DNA]</scope>
    <source>
        <strain evidence="2 3">CS10214</strain>
    </source>
</reference>
<evidence type="ECO:0000259" key="1">
    <source>
        <dbReference type="Pfam" id="PF20150"/>
    </source>
</evidence>
<dbReference type="Proteomes" id="UP000236664">
    <property type="component" value="Unassembled WGS sequence"/>
</dbReference>
<proteinExistence type="predicted"/>
<organism evidence="2 3">
    <name type="scientific">Gibberella nygamai</name>
    <name type="common">Bean root rot disease fungus</name>
    <name type="synonym">Fusarium nygamai</name>
    <dbReference type="NCBI Taxonomy" id="42673"/>
    <lineage>
        <taxon>Eukaryota</taxon>
        <taxon>Fungi</taxon>
        <taxon>Dikarya</taxon>
        <taxon>Ascomycota</taxon>
        <taxon>Pezizomycotina</taxon>
        <taxon>Sordariomycetes</taxon>
        <taxon>Hypocreomycetidae</taxon>
        <taxon>Hypocreales</taxon>
        <taxon>Nectriaceae</taxon>
        <taxon>Fusarium</taxon>
        <taxon>Fusarium fujikuroi species complex</taxon>
    </lineage>
</organism>
<dbReference type="OrthoDB" id="3596450at2759"/>
<name>A0A2K0UKW9_GIBNY</name>
<feature type="domain" description="2EXR" evidence="1">
    <location>
        <begin position="5"/>
        <end position="94"/>
    </location>
</feature>
<evidence type="ECO:0000313" key="3">
    <source>
        <dbReference type="Proteomes" id="UP000236664"/>
    </source>
</evidence>
<keyword evidence="3" id="KW-1185">Reference proteome</keyword>